<dbReference type="EMBL" id="BONG01000006">
    <property type="protein sequence ID" value="GIF87972.1"/>
    <property type="molecule type" value="Genomic_DNA"/>
</dbReference>
<reference evidence="7 8" key="1">
    <citation type="submission" date="2021-01" db="EMBL/GenBank/DDBJ databases">
        <title>Whole genome shotgun sequence of Catellatospora chokoriensis NBRC 107358.</title>
        <authorList>
            <person name="Komaki H."/>
            <person name="Tamura T."/>
        </authorList>
    </citation>
    <scope>NUCLEOTIDE SEQUENCE [LARGE SCALE GENOMIC DNA]</scope>
    <source>
        <strain evidence="7 8">NBRC 107358</strain>
    </source>
</reference>
<organism evidence="7 8">
    <name type="scientific">Catellatospora chokoriensis</name>
    <dbReference type="NCBI Taxonomy" id="310353"/>
    <lineage>
        <taxon>Bacteria</taxon>
        <taxon>Bacillati</taxon>
        <taxon>Actinomycetota</taxon>
        <taxon>Actinomycetes</taxon>
        <taxon>Micromonosporales</taxon>
        <taxon>Micromonosporaceae</taxon>
        <taxon>Catellatospora</taxon>
    </lineage>
</organism>
<dbReference type="RefSeq" id="WP_191837700.1">
    <property type="nucleotide sequence ID" value="NZ_BAAALB010000010.1"/>
</dbReference>
<keyword evidence="3 5" id="KW-1133">Transmembrane helix</keyword>
<keyword evidence="2 5" id="KW-0812">Transmembrane</keyword>
<dbReference type="CDD" id="cd06261">
    <property type="entry name" value="TM_PBP2"/>
    <property type="match status" value="1"/>
</dbReference>
<accession>A0A8J3NP98</accession>
<protein>
    <submittedName>
        <fullName evidence="7">ABC transporter permease</fullName>
    </submittedName>
</protein>
<dbReference type="Proteomes" id="UP000619293">
    <property type="component" value="Unassembled WGS sequence"/>
</dbReference>
<dbReference type="PROSITE" id="PS50928">
    <property type="entry name" value="ABC_TM1"/>
    <property type="match status" value="1"/>
</dbReference>
<feature type="transmembrane region" description="Helical" evidence="5">
    <location>
        <begin position="207"/>
        <end position="232"/>
    </location>
</feature>
<sequence>MSALAAAAPRRRTSAWRAFLRDREGLSGLIVLTLFGLVAIFASVLADPAGLEVTKADGPLAAAPSWDYPLGTDHAGRSVLTMVIHGSQVTLLVGLAATVISMLLGTLIGITSGHFQGLFGGALNRFTEWFLVIPYLPLAIVLATVFPADVPKLIAVIIVIGVTSWSGTARLVRAQTLAIEARPYLERARALGGGHWHQMTRHVLPNVMPLVLANTTLTVSIAIIAETTLSFLGLGDPLRVSWGRVLDEAYALGAIDRGAWWWVLGPGVAVVLVVRAFNMCGRALERILDPRLEGRS</sequence>
<proteinExistence type="inferred from homology"/>
<name>A0A8J3NP98_9ACTN</name>
<keyword evidence="4 5" id="KW-0472">Membrane</keyword>
<keyword evidence="8" id="KW-1185">Reference proteome</keyword>
<dbReference type="Gene3D" id="1.10.3720.10">
    <property type="entry name" value="MetI-like"/>
    <property type="match status" value="1"/>
</dbReference>
<dbReference type="Pfam" id="PF12911">
    <property type="entry name" value="OppC_N"/>
    <property type="match status" value="1"/>
</dbReference>
<dbReference type="GO" id="GO:0005886">
    <property type="term" value="C:plasma membrane"/>
    <property type="evidence" value="ECO:0007669"/>
    <property type="project" value="UniProtKB-SubCell"/>
</dbReference>
<evidence type="ECO:0000313" key="8">
    <source>
        <dbReference type="Proteomes" id="UP000619293"/>
    </source>
</evidence>
<evidence type="ECO:0000256" key="1">
    <source>
        <dbReference type="ARBA" id="ARBA00004141"/>
    </source>
</evidence>
<feature type="transmembrane region" description="Helical" evidence="5">
    <location>
        <begin position="89"/>
        <end position="108"/>
    </location>
</feature>
<dbReference type="GO" id="GO:0055085">
    <property type="term" value="P:transmembrane transport"/>
    <property type="evidence" value="ECO:0007669"/>
    <property type="project" value="InterPro"/>
</dbReference>
<dbReference type="AlphaFoldDB" id="A0A8J3NP98"/>
<feature type="domain" description="ABC transmembrane type-1" evidence="6">
    <location>
        <begin position="87"/>
        <end position="281"/>
    </location>
</feature>
<dbReference type="InterPro" id="IPR000515">
    <property type="entry name" value="MetI-like"/>
</dbReference>
<dbReference type="SUPFAM" id="SSF161098">
    <property type="entry name" value="MetI-like"/>
    <property type="match status" value="1"/>
</dbReference>
<evidence type="ECO:0000256" key="2">
    <source>
        <dbReference type="ARBA" id="ARBA00022692"/>
    </source>
</evidence>
<evidence type="ECO:0000256" key="5">
    <source>
        <dbReference type="RuleBase" id="RU363032"/>
    </source>
</evidence>
<dbReference type="PANTHER" id="PTHR43839">
    <property type="entry name" value="OPPC IN A BINDING PROTEIN-DEPENDENT TRANSPORT SYSTEM"/>
    <property type="match status" value="1"/>
</dbReference>
<dbReference type="Pfam" id="PF00528">
    <property type="entry name" value="BPD_transp_1"/>
    <property type="match status" value="1"/>
</dbReference>
<dbReference type="InterPro" id="IPR025966">
    <property type="entry name" value="OppC_N"/>
</dbReference>
<gene>
    <name evidence="7" type="ORF">Cch02nite_14160</name>
</gene>
<evidence type="ECO:0000259" key="6">
    <source>
        <dbReference type="PROSITE" id="PS50928"/>
    </source>
</evidence>
<keyword evidence="5" id="KW-0813">Transport</keyword>
<feature type="transmembrane region" description="Helical" evidence="5">
    <location>
        <begin position="153"/>
        <end position="172"/>
    </location>
</feature>
<feature type="transmembrane region" description="Helical" evidence="5">
    <location>
        <begin position="129"/>
        <end position="147"/>
    </location>
</feature>
<evidence type="ECO:0000313" key="7">
    <source>
        <dbReference type="EMBL" id="GIF87972.1"/>
    </source>
</evidence>
<evidence type="ECO:0000256" key="3">
    <source>
        <dbReference type="ARBA" id="ARBA00022989"/>
    </source>
</evidence>
<comment type="similarity">
    <text evidence="5">Belongs to the binding-protein-dependent transport system permease family.</text>
</comment>
<dbReference type="PANTHER" id="PTHR43839:SF1">
    <property type="entry name" value="OPPC IN A BINDING PROTEIN-DEPENDENT TRANSPORT SYSTEM"/>
    <property type="match status" value="1"/>
</dbReference>
<comment type="caution">
    <text evidence="7">The sequence shown here is derived from an EMBL/GenBank/DDBJ whole genome shotgun (WGS) entry which is preliminary data.</text>
</comment>
<dbReference type="InterPro" id="IPR035906">
    <property type="entry name" value="MetI-like_sf"/>
</dbReference>
<evidence type="ECO:0000256" key="4">
    <source>
        <dbReference type="ARBA" id="ARBA00023136"/>
    </source>
</evidence>
<comment type="subcellular location">
    <subcellularLocation>
        <location evidence="5">Cell membrane</location>
        <topology evidence="5">Multi-pass membrane protein</topology>
    </subcellularLocation>
    <subcellularLocation>
        <location evidence="1">Membrane</location>
        <topology evidence="1">Multi-pass membrane protein</topology>
    </subcellularLocation>
</comment>
<feature type="transmembrane region" description="Helical" evidence="5">
    <location>
        <begin position="259"/>
        <end position="277"/>
    </location>
</feature>